<dbReference type="InterPro" id="IPR013216">
    <property type="entry name" value="Methyltransf_11"/>
</dbReference>
<dbReference type="Gene3D" id="3.40.50.150">
    <property type="entry name" value="Vaccinia Virus protein VP39"/>
    <property type="match status" value="1"/>
</dbReference>
<protein>
    <submittedName>
        <fullName evidence="5">Class I SAM-dependent methyltransferase</fullName>
    </submittedName>
</protein>
<feature type="domain" description="Methyltransferase type 11" evidence="4">
    <location>
        <begin position="46"/>
        <end position="139"/>
    </location>
</feature>
<sequence>MPVIPSPNIWHWPDVYELENRAQDVDGAVFAALAEVADWADRDVADIGCGSGFHLPAFGKTARSVVGVEPYRPLIPVAARRIVAMPNVRVVQGSAETIPLEDGSTDVVHARTAYFFGAGCEPGIAEAMRILRPGGVLVIVDLDATAYPYGEWMRVDIAHYRPDLVERFFANARFECRRVDTRWEFPNRDAMAEVLRIEFTPRTAKKALRSTPGTSFDVRYRIHTLRKPSGLILS</sequence>
<dbReference type="SUPFAM" id="SSF53335">
    <property type="entry name" value="S-adenosyl-L-methionine-dependent methyltransferases"/>
    <property type="match status" value="1"/>
</dbReference>
<organism evidence="5 6">
    <name type="scientific">Antrihabitans cavernicola</name>
    <dbReference type="NCBI Taxonomy" id="2495913"/>
    <lineage>
        <taxon>Bacteria</taxon>
        <taxon>Bacillati</taxon>
        <taxon>Actinomycetota</taxon>
        <taxon>Actinomycetes</taxon>
        <taxon>Mycobacteriales</taxon>
        <taxon>Nocardiaceae</taxon>
        <taxon>Antrihabitans</taxon>
    </lineage>
</organism>
<comment type="caution">
    <text evidence="5">The sequence shown here is derived from an EMBL/GenBank/DDBJ whole genome shotgun (WGS) entry which is preliminary data.</text>
</comment>
<dbReference type="EMBL" id="VLNY01000003">
    <property type="protein sequence ID" value="KAA0023234.1"/>
    <property type="molecule type" value="Genomic_DNA"/>
</dbReference>
<evidence type="ECO:0000256" key="1">
    <source>
        <dbReference type="ARBA" id="ARBA00008361"/>
    </source>
</evidence>
<name>A0A5A7SCE0_9NOCA</name>
<proteinExistence type="inferred from homology"/>
<keyword evidence="6" id="KW-1185">Reference proteome</keyword>
<gene>
    <name evidence="5" type="ORF">FOY51_07315</name>
</gene>
<dbReference type="GO" id="GO:0032259">
    <property type="term" value="P:methylation"/>
    <property type="evidence" value="ECO:0007669"/>
    <property type="project" value="UniProtKB-KW"/>
</dbReference>
<reference evidence="5 6" key="1">
    <citation type="submission" date="2019-07" db="EMBL/GenBank/DDBJ databases">
        <title>Rhodococcus cavernicolus sp. nov., isolated from a cave.</title>
        <authorList>
            <person name="Lee S.D."/>
        </authorList>
    </citation>
    <scope>NUCLEOTIDE SEQUENCE [LARGE SCALE GENOMIC DNA]</scope>
    <source>
        <strain evidence="5 6">C1-24</strain>
    </source>
</reference>
<evidence type="ECO:0000256" key="3">
    <source>
        <dbReference type="ARBA" id="ARBA00022679"/>
    </source>
</evidence>
<dbReference type="InterPro" id="IPR051052">
    <property type="entry name" value="Diverse_substrate_MTase"/>
</dbReference>
<dbReference type="RefSeq" id="WP_149429578.1">
    <property type="nucleotide sequence ID" value="NZ_VLNY01000003.1"/>
</dbReference>
<dbReference type="Proteomes" id="UP000322244">
    <property type="component" value="Unassembled WGS sequence"/>
</dbReference>
<evidence type="ECO:0000313" key="6">
    <source>
        <dbReference type="Proteomes" id="UP000322244"/>
    </source>
</evidence>
<dbReference type="InterPro" id="IPR029063">
    <property type="entry name" value="SAM-dependent_MTases_sf"/>
</dbReference>
<accession>A0A5A7SCE0</accession>
<dbReference type="PANTHER" id="PTHR44942:SF4">
    <property type="entry name" value="METHYLTRANSFERASE TYPE 11 DOMAIN-CONTAINING PROTEIN"/>
    <property type="match status" value="1"/>
</dbReference>
<evidence type="ECO:0000313" key="5">
    <source>
        <dbReference type="EMBL" id="KAA0023234.1"/>
    </source>
</evidence>
<keyword evidence="2 5" id="KW-0489">Methyltransferase</keyword>
<dbReference type="PANTHER" id="PTHR44942">
    <property type="entry name" value="METHYLTRANSF_11 DOMAIN-CONTAINING PROTEIN"/>
    <property type="match status" value="1"/>
</dbReference>
<dbReference type="CDD" id="cd02440">
    <property type="entry name" value="AdoMet_MTases"/>
    <property type="match status" value="1"/>
</dbReference>
<evidence type="ECO:0000256" key="2">
    <source>
        <dbReference type="ARBA" id="ARBA00022603"/>
    </source>
</evidence>
<comment type="similarity">
    <text evidence="1">Belongs to the methyltransferase superfamily.</text>
</comment>
<keyword evidence="3 5" id="KW-0808">Transferase</keyword>
<dbReference type="GO" id="GO:0008757">
    <property type="term" value="F:S-adenosylmethionine-dependent methyltransferase activity"/>
    <property type="evidence" value="ECO:0007669"/>
    <property type="project" value="InterPro"/>
</dbReference>
<evidence type="ECO:0000259" key="4">
    <source>
        <dbReference type="Pfam" id="PF08241"/>
    </source>
</evidence>
<dbReference type="OrthoDB" id="9797252at2"/>
<dbReference type="AlphaFoldDB" id="A0A5A7SCE0"/>
<dbReference type="Pfam" id="PF08241">
    <property type="entry name" value="Methyltransf_11"/>
    <property type="match status" value="1"/>
</dbReference>